<organism evidence="1 2">
    <name type="scientific">Leptospira vanthielii serovar Holland str. Waz Holland = ATCC 700522</name>
    <dbReference type="NCBI Taxonomy" id="1218591"/>
    <lineage>
        <taxon>Bacteria</taxon>
        <taxon>Pseudomonadati</taxon>
        <taxon>Spirochaetota</taxon>
        <taxon>Spirochaetia</taxon>
        <taxon>Leptospirales</taxon>
        <taxon>Leptospiraceae</taxon>
        <taxon>Leptospira</taxon>
    </lineage>
</organism>
<reference evidence="1 2" key="1">
    <citation type="submission" date="2013-03" db="EMBL/GenBank/DDBJ databases">
        <authorList>
            <person name="Harkins D.M."/>
            <person name="Durkin A.S."/>
            <person name="Brinkac L.M."/>
            <person name="Haft D.H."/>
            <person name="Selengut J.D."/>
            <person name="Sanka R."/>
            <person name="DePew J."/>
            <person name="Purushe J."/>
            <person name="Galloway R.L."/>
            <person name="Vinetz J.M."/>
            <person name="Sutton G.G."/>
            <person name="Nierman W.C."/>
            <person name="Fouts D.E."/>
        </authorList>
    </citation>
    <scope>NUCLEOTIDE SEQUENCE [LARGE SCALE GENOMIC DNA]</scope>
    <source>
        <strain evidence="1 2">Waz Holland</strain>
    </source>
</reference>
<gene>
    <name evidence="1" type="ORF">LEP1GSC199_0779</name>
</gene>
<sequence>MGLSLSIVLEEEHWTIKREKLRRSRETSRILEIAMLDTEIKPFCIQPQIFFMCRL</sequence>
<dbReference type="EMBL" id="AOGY02000035">
    <property type="protein sequence ID" value="EMY70451.1"/>
    <property type="molecule type" value="Genomic_DNA"/>
</dbReference>
<evidence type="ECO:0000313" key="2">
    <source>
        <dbReference type="Proteomes" id="UP000012227"/>
    </source>
</evidence>
<accession>N1WF12</accession>
<protein>
    <submittedName>
        <fullName evidence="1">Uncharacterized protein</fullName>
    </submittedName>
</protein>
<comment type="caution">
    <text evidence="1">The sequence shown here is derived from an EMBL/GenBank/DDBJ whole genome shotgun (WGS) entry which is preliminary data.</text>
</comment>
<name>N1WF12_9LEPT</name>
<dbReference type="Proteomes" id="UP000012227">
    <property type="component" value="Unassembled WGS sequence"/>
</dbReference>
<dbReference type="AlphaFoldDB" id="N1WF12"/>
<evidence type="ECO:0000313" key="1">
    <source>
        <dbReference type="EMBL" id="EMY70451.1"/>
    </source>
</evidence>
<proteinExistence type="predicted"/>